<sequence length="292" mass="33568">MQKIKKKNDRGTSATSCIATWKTIALCLQAERQQAEDVRYQLQVAVESQNFFIQQFYTLLVKQLGGDSLVHDQIAQQCVIEQQKDSLIFTAHIAELDVNYACIDDIFSATEVVFMGERISVNPDGTVKCLQNRVKHKYPFDFYRSCDSMWELFYLHNQQTDRATYTDVTNPNNTYAFKFRVSSQPTKETRNSLLVRVAMRRYVADNQMVMVWRIFTEGEGTFRGIHCSESGWARARPCETGTAIEMYIKMVPGGFHSTAARFYEAVSLFREVAQDHEARMLNGLASFPHDRS</sequence>
<gene>
    <name evidence="1" type="ORF">PHMEG_00015457</name>
</gene>
<keyword evidence="2" id="KW-1185">Reference proteome</keyword>
<protein>
    <submittedName>
        <fullName evidence="1">Uncharacterized protein</fullName>
    </submittedName>
</protein>
<proteinExistence type="predicted"/>
<dbReference type="EMBL" id="NBNE01002105">
    <property type="protein sequence ID" value="OWZ11508.1"/>
    <property type="molecule type" value="Genomic_DNA"/>
</dbReference>
<reference evidence="2" key="1">
    <citation type="submission" date="2017-03" db="EMBL/GenBank/DDBJ databases">
        <title>Phytopthora megakarya and P. palmivora, two closely related causual agents of cacao black pod achieved similar genome size and gene model numbers by different mechanisms.</title>
        <authorList>
            <person name="Ali S."/>
            <person name="Shao J."/>
            <person name="Larry D.J."/>
            <person name="Kronmiller B."/>
            <person name="Shen D."/>
            <person name="Strem M.D."/>
            <person name="Melnick R.L."/>
            <person name="Guiltinan M.J."/>
            <person name="Tyler B.M."/>
            <person name="Meinhardt L.W."/>
            <person name="Bailey B.A."/>
        </authorList>
    </citation>
    <scope>NUCLEOTIDE SEQUENCE [LARGE SCALE GENOMIC DNA]</scope>
    <source>
        <strain evidence="2">zdho120</strain>
    </source>
</reference>
<evidence type="ECO:0000313" key="1">
    <source>
        <dbReference type="EMBL" id="OWZ11508.1"/>
    </source>
</evidence>
<name>A0A225W2T5_9STRA</name>
<dbReference type="Proteomes" id="UP000198211">
    <property type="component" value="Unassembled WGS sequence"/>
</dbReference>
<comment type="caution">
    <text evidence="1">The sequence shown here is derived from an EMBL/GenBank/DDBJ whole genome shotgun (WGS) entry which is preliminary data.</text>
</comment>
<dbReference type="OrthoDB" id="138839at2759"/>
<evidence type="ECO:0000313" key="2">
    <source>
        <dbReference type="Proteomes" id="UP000198211"/>
    </source>
</evidence>
<organism evidence="1 2">
    <name type="scientific">Phytophthora megakarya</name>
    <dbReference type="NCBI Taxonomy" id="4795"/>
    <lineage>
        <taxon>Eukaryota</taxon>
        <taxon>Sar</taxon>
        <taxon>Stramenopiles</taxon>
        <taxon>Oomycota</taxon>
        <taxon>Peronosporomycetes</taxon>
        <taxon>Peronosporales</taxon>
        <taxon>Peronosporaceae</taxon>
        <taxon>Phytophthora</taxon>
    </lineage>
</organism>
<accession>A0A225W2T5</accession>
<dbReference type="AlphaFoldDB" id="A0A225W2T5"/>